<name>A0A1M6J015_9FLAO</name>
<proteinExistence type="predicted"/>
<sequence>MLVSKLKEVWKEITLLSTWIVSITGAFIIPLPSWYATDENTSFFVKFGVFIATVLAGFLILYSLRNKVIRTWMRLSVEFIILFVGVYATYHYARETKTLPYLEKDIVIGNEFINNNPFDAFEVAHGFLPARNERMMIVLGDPEKAWTKESITSNRIQLIILLFLCYLFSAGFIISFCNLIILYKEKYQTEEQNDSKLASYER</sequence>
<gene>
    <name evidence="2" type="ORF">SAMN04488508_108168</name>
</gene>
<evidence type="ECO:0000313" key="2">
    <source>
        <dbReference type="EMBL" id="SHJ40066.1"/>
    </source>
</evidence>
<dbReference type="EMBL" id="FQYP01000008">
    <property type="protein sequence ID" value="SHJ40066.1"/>
    <property type="molecule type" value="Genomic_DNA"/>
</dbReference>
<keyword evidence="1" id="KW-0812">Transmembrane</keyword>
<feature type="transmembrane region" description="Helical" evidence="1">
    <location>
        <begin position="156"/>
        <end position="183"/>
    </location>
</feature>
<dbReference type="OrthoDB" id="1161254at2"/>
<feature type="transmembrane region" description="Helical" evidence="1">
    <location>
        <begin position="12"/>
        <end position="31"/>
    </location>
</feature>
<keyword evidence="3" id="KW-1185">Reference proteome</keyword>
<feature type="transmembrane region" description="Helical" evidence="1">
    <location>
        <begin position="75"/>
        <end position="93"/>
    </location>
</feature>
<feature type="transmembrane region" description="Helical" evidence="1">
    <location>
        <begin position="43"/>
        <end position="63"/>
    </location>
</feature>
<dbReference type="AlphaFoldDB" id="A0A1M6J015"/>
<accession>A0A1M6J015</accession>
<evidence type="ECO:0000256" key="1">
    <source>
        <dbReference type="SAM" id="Phobius"/>
    </source>
</evidence>
<organism evidence="2 3">
    <name type="scientific">Aquimarina spongiae</name>
    <dbReference type="NCBI Taxonomy" id="570521"/>
    <lineage>
        <taxon>Bacteria</taxon>
        <taxon>Pseudomonadati</taxon>
        <taxon>Bacteroidota</taxon>
        <taxon>Flavobacteriia</taxon>
        <taxon>Flavobacteriales</taxon>
        <taxon>Flavobacteriaceae</taxon>
        <taxon>Aquimarina</taxon>
    </lineage>
</organism>
<keyword evidence="1" id="KW-1133">Transmembrane helix</keyword>
<dbReference type="RefSeq" id="WP_073319208.1">
    <property type="nucleotide sequence ID" value="NZ_FQYP01000008.1"/>
</dbReference>
<dbReference type="STRING" id="570521.SAMN04488508_108168"/>
<keyword evidence="1" id="KW-0472">Membrane</keyword>
<protein>
    <submittedName>
        <fullName evidence="2">Uncharacterized protein</fullName>
    </submittedName>
</protein>
<evidence type="ECO:0000313" key="3">
    <source>
        <dbReference type="Proteomes" id="UP000184432"/>
    </source>
</evidence>
<reference evidence="3" key="1">
    <citation type="submission" date="2016-11" db="EMBL/GenBank/DDBJ databases">
        <authorList>
            <person name="Varghese N."/>
            <person name="Submissions S."/>
        </authorList>
    </citation>
    <scope>NUCLEOTIDE SEQUENCE [LARGE SCALE GENOMIC DNA]</scope>
    <source>
        <strain evidence="3">DSM 22623</strain>
    </source>
</reference>
<dbReference type="Proteomes" id="UP000184432">
    <property type="component" value="Unassembled WGS sequence"/>
</dbReference>